<dbReference type="Proteomes" id="UP001165121">
    <property type="component" value="Unassembled WGS sequence"/>
</dbReference>
<feature type="domain" description="Retrotransposon gag" evidence="1">
    <location>
        <begin position="18"/>
        <end position="87"/>
    </location>
</feature>
<comment type="caution">
    <text evidence="2">The sequence shown here is derived from an EMBL/GenBank/DDBJ whole genome shotgun (WGS) entry which is preliminary data.</text>
</comment>
<dbReference type="OrthoDB" id="129452at2759"/>
<dbReference type="InterPro" id="IPR005162">
    <property type="entry name" value="Retrotrans_gag_dom"/>
</dbReference>
<evidence type="ECO:0000313" key="2">
    <source>
        <dbReference type="EMBL" id="GMF53543.1"/>
    </source>
</evidence>
<gene>
    <name evidence="2" type="ORF">Pfra01_002216300</name>
</gene>
<keyword evidence="3" id="KW-1185">Reference proteome</keyword>
<dbReference type="Pfam" id="PF03732">
    <property type="entry name" value="Retrotrans_gag"/>
    <property type="match status" value="1"/>
</dbReference>
<name>A0A9W6Y572_9STRA</name>
<proteinExistence type="predicted"/>
<accession>A0A9W6Y572</accession>
<protein>
    <submittedName>
        <fullName evidence="2">Unnamed protein product</fullName>
    </submittedName>
</protein>
<dbReference type="EMBL" id="BSXT01003297">
    <property type="protein sequence ID" value="GMF53543.1"/>
    <property type="molecule type" value="Genomic_DNA"/>
</dbReference>
<reference evidence="2" key="1">
    <citation type="submission" date="2023-04" db="EMBL/GenBank/DDBJ databases">
        <title>Phytophthora fragariaefolia NBRC 109709.</title>
        <authorList>
            <person name="Ichikawa N."/>
            <person name="Sato H."/>
            <person name="Tonouchi N."/>
        </authorList>
    </citation>
    <scope>NUCLEOTIDE SEQUENCE</scope>
    <source>
        <strain evidence="2">NBRC 109709</strain>
    </source>
</reference>
<evidence type="ECO:0000313" key="3">
    <source>
        <dbReference type="Proteomes" id="UP001165121"/>
    </source>
</evidence>
<sequence length="277" mass="32213">MGVGYDPRDGMARATASSQFPSWSFMEHELRSTFLLANVAYRHRSSLLRCKQGKRPLQDYIMALQNLEEAMASSPLSEDVKVTVFMDRVRPGPVRTELFRRQPKTFNEAVYIDMLEDHCVCSGLTLSSTLAHTCARRVLNSLYLDFTILAEPSIHALYSCRAIKDDDVTKEIEFDPATDQRHDKYIGLFQELQWYRNKKISRRSGVPEWQALCQSWSAFVEIFNSYPAGYRERVRLTRERYERFSKRPKIERLHWGAVEAGITCAVPMGILLYRYQF</sequence>
<evidence type="ECO:0000259" key="1">
    <source>
        <dbReference type="Pfam" id="PF03732"/>
    </source>
</evidence>
<organism evidence="2 3">
    <name type="scientific">Phytophthora fragariaefolia</name>
    <dbReference type="NCBI Taxonomy" id="1490495"/>
    <lineage>
        <taxon>Eukaryota</taxon>
        <taxon>Sar</taxon>
        <taxon>Stramenopiles</taxon>
        <taxon>Oomycota</taxon>
        <taxon>Peronosporomycetes</taxon>
        <taxon>Peronosporales</taxon>
        <taxon>Peronosporaceae</taxon>
        <taxon>Phytophthora</taxon>
    </lineage>
</organism>
<dbReference type="AlphaFoldDB" id="A0A9W6Y572"/>